<evidence type="ECO:0000313" key="2">
    <source>
        <dbReference type="Proteomes" id="UP000004319"/>
    </source>
</evidence>
<name>F7V9H6_9PROT</name>
<evidence type="ECO:0000313" key="1">
    <source>
        <dbReference type="EMBL" id="GAA07021.1"/>
    </source>
</evidence>
<dbReference type="EMBL" id="BABS01000001">
    <property type="protein sequence ID" value="GAA07021.1"/>
    <property type="molecule type" value="Genomic_DNA"/>
</dbReference>
<proteinExistence type="predicted"/>
<protein>
    <submittedName>
        <fullName evidence="1">Uncharacterized protein</fullName>
    </submittedName>
</protein>
<reference evidence="1 2" key="1">
    <citation type="journal article" date="2011" name="Biochem. Biophys. Res. Commun.">
        <title>Increased number of Arginine-based salt bridges contributes to the thermotolerance of thermotolerant acetic acid bacteria, Acetobacter tropicalis SKU1100.</title>
        <authorList>
            <person name="Matsutani M."/>
            <person name="Hirakawa H."/>
            <person name="Nishikura M."/>
            <person name="Soemphol W."/>
            <person name="Ali I.A.I."/>
            <person name="Yakushi T."/>
            <person name="Matsushita K."/>
        </authorList>
    </citation>
    <scope>NUCLEOTIDE SEQUENCE [LARGE SCALE GENOMIC DNA]</scope>
    <source>
        <strain evidence="1 2">NBRC 101654</strain>
    </source>
</reference>
<dbReference type="AlphaFoldDB" id="F7V9H6"/>
<comment type="caution">
    <text evidence="1">The sequence shown here is derived from an EMBL/GenBank/DDBJ whole genome shotgun (WGS) entry which is preliminary data.</text>
</comment>
<sequence length="43" mass="4854">MSGSVRHLWRNKSPPVFAHLMATRIEKSVLAIFAVAAERDVNF</sequence>
<accession>F7V9H6</accession>
<organism evidence="1 2">
    <name type="scientific">Acetobacter tropicalis NBRC 101654</name>
    <dbReference type="NCBI Taxonomy" id="749388"/>
    <lineage>
        <taxon>Bacteria</taxon>
        <taxon>Pseudomonadati</taxon>
        <taxon>Pseudomonadota</taxon>
        <taxon>Alphaproteobacteria</taxon>
        <taxon>Acetobacterales</taxon>
        <taxon>Acetobacteraceae</taxon>
        <taxon>Acetobacter</taxon>
    </lineage>
</organism>
<dbReference type="Proteomes" id="UP000004319">
    <property type="component" value="Unassembled WGS sequence"/>
</dbReference>
<gene>
    <name evidence="1" type="ORF">ATPR_0025</name>
</gene>